<dbReference type="EMBL" id="FMTP01000010">
    <property type="protein sequence ID" value="SCW95960.1"/>
    <property type="molecule type" value="Genomic_DNA"/>
</dbReference>
<accession>A0A1G4UQQ2</accession>
<sequence length="86" mass="9389">MTSEWKLGDRVAISPSSEWHADWRDWAGYVCELHMCPSGKIDVGVSNHYPPKHLGDITDGFEPVDLIAAPADEAAGAQAQEPRSTL</sequence>
<keyword evidence="2" id="KW-1185">Reference proteome</keyword>
<dbReference type="RefSeq" id="WP_091444346.1">
    <property type="nucleotide sequence ID" value="NZ_FMTP01000010.1"/>
</dbReference>
<evidence type="ECO:0000313" key="1">
    <source>
        <dbReference type="EMBL" id="SCW95960.1"/>
    </source>
</evidence>
<organism evidence="1 2">
    <name type="scientific">Ancylobacter rudongensis</name>
    <dbReference type="NCBI Taxonomy" id="177413"/>
    <lineage>
        <taxon>Bacteria</taxon>
        <taxon>Pseudomonadati</taxon>
        <taxon>Pseudomonadota</taxon>
        <taxon>Alphaproteobacteria</taxon>
        <taxon>Hyphomicrobiales</taxon>
        <taxon>Xanthobacteraceae</taxon>
        <taxon>Ancylobacter</taxon>
    </lineage>
</organism>
<name>A0A1G4UQQ2_9HYPH</name>
<dbReference type="STRING" id="177413.SAMN05660859_0159"/>
<reference evidence="2" key="1">
    <citation type="submission" date="2016-10" db="EMBL/GenBank/DDBJ databases">
        <authorList>
            <person name="Varghese N."/>
            <person name="Submissions S."/>
        </authorList>
    </citation>
    <scope>NUCLEOTIDE SEQUENCE [LARGE SCALE GENOMIC DNA]</scope>
    <source>
        <strain evidence="2">CGMCC 1.1761</strain>
    </source>
</reference>
<dbReference type="Proteomes" id="UP000198889">
    <property type="component" value="Unassembled WGS sequence"/>
</dbReference>
<protein>
    <submittedName>
        <fullName evidence="1">Uncharacterized protein</fullName>
    </submittedName>
</protein>
<proteinExistence type="predicted"/>
<dbReference type="AlphaFoldDB" id="A0A1G4UQQ2"/>
<gene>
    <name evidence="1" type="ORF">SAMN05660859_0159</name>
</gene>
<evidence type="ECO:0000313" key="2">
    <source>
        <dbReference type="Proteomes" id="UP000198889"/>
    </source>
</evidence>